<dbReference type="PANTHER" id="PTHR13140">
    <property type="entry name" value="MYOSIN"/>
    <property type="match status" value="1"/>
</dbReference>
<evidence type="ECO:0000259" key="13">
    <source>
        <dbReference type="PROSITE" id="PS51126"/>
    </source>
</evidence>
<accession>A0A4W5PSH3</accession>
<feature type="binding site" evidence="10">
    <location>
        <begin position="149"/>
        <end position="156"/>
    </location>
    <ligand>
        <name>ATP</name>
        <dbReference type="ChEBI" id="CHEBI:30616"/>
    </ligand>
</feature>
<feature type="coiled-coil region" evidence="11">
    <location>
        <begin position="911"/>
        <end position="945"/>
    </location>
</feature>
<dbReference type="FunFam" id="1.20.58.530:FF:000002">
    <property type="entry name" value="Class V myosin"/>
    <property type="match status" value="1"/>
</dbReference>
<keyword evidence="16" id="KW-1185">Reference proteome</keyword>
<reference evidence="15" key="2">
    <citation type="submission" date="2025-08" db="UniProtKB">
        <authorList>
            <consortium name="Ensembl"/>
        </authorList>
    </citation>
    <scope>IDENTIFICATION</scope>
</reference>
<dbReference type="GO" id="GO:0051015">
    <property type="term" value="F:actin filament binding"/>
    <property type="evidence" value="ECO:0007669"/>
    <property type="project" value="TreeGrafter"/>
</dbReference>
<dbReference type="GO" id="GO:0000146">
    <property type="term" value="F:microfilament motor activity"/>
    <property type="evidence" value="ECO:0007669"/>
    <property type="project" value="TreeGrafter"/>
</dbReference>
<sequence length="1562" mass="180340">LSSKELFERAAEIVKDYKEGEPILHLKLEDESPLEYRIGPKDNPLPFLRNPDILVGENDLTALSYLHEPAVLHNLKVRFLEPNHIYTYCGIVLVAINPYDQLQIYGEEVINAYSGQNMGDMDPHIFAVAEEAYKQMARDERNQSIIVSGESGAGKTVSAKYAMRFFATVGGSANDTNVEEKVLASSPIMEAIGNAKTTRNDNSSRFGKYIQIGFDRRYHIIGANMRTYLLEKSRVVFQAEDERNYHIFYQLCASASFPEFKDLALSKCRRPSQYSTTFLLRKQLIFRIIASILHLGNVEICSERDGESCHISRNDPHLTHFCRLLGVELEQMEHWLCHRKLVTTSETYVKNMSRKQASNARDALAKHIYAHMFDWIVEHVNKSLHTSSKQHSFIGVLDIYGFETFEINSFEQFCINYANEKLQQQFNQHVFKLEQEEYMKEQIPWTLIDFYDNQPCIDLIEAKLGILDLLDEECKVPKGTDQNWCQKLYDRLSSSIHFQKPRMSNISFIIIHFADKVEYQCDGFLEKNRDTVYEEHINILKASKFQLVADLFQDTNKDGSSSTNNTTSLYFYNDWGIITVSFYLAFAVLLILCPSACTLNATTPHYVRCIKPNDEKEAFSFDSRRAVQQLRACGVLETIRISAAGYPSRWTYPDFFNRYRVLMKKSDMTVGDKKLVCRNLLETLVKDPDKFQFGKTKIFFRAGQVAYLEKLRADKFRSACIKIQKTVRRWLQMVRYQKMRKSAITLQRFGRGYMARRYAERLRLNRAAVICQKQYRMVRERRDYLRVRQAVVTIQAFTRGMFTRRIFQEFLLHHKAMIIQKHVRGWLTRRKFKRARNAAITIQCAYRRMRAKRELKQLKIEARSAQHLKKLNTGMENKIVQLQRKMDDQVQSKTHGSDPGDFIGSSASQSVGRVQAELDEERQRYQNLLREFSRLEQRYDNLQEAKVCVCVCVCAFACRCPMPSQMSNGSLSPLTLQFQPGHRRNNSNQSSLEQELESENKKLKNDLNELRKAIADRASKNSSSNELQDGYNLLLGQLKAANEELDVRKEEVLILRSQIVTAALQKEKETTNHIAQLQSQARKHEDELEAFRTQIELLKDDIEKKQEMLNHTMSLSPEAQVEYSVQQEITRLTNDNLAKLILYQQSYSETLAAASQSTTAKPEMTRQVTVQRREKDFEGMLEYYKEDEALLVKTLITDMKPHAVSATVPCLPAYILFMCIRHADYINDDQKVHSLLTSTINAIKKVLKKNNDDFEMTSFWLANTSRLLHCLKQYSGDEAFMTQNTAKQNEHCLKNFDLAEYRQVLSDLSIQIYQQLIKVAEHVMQPMIVSAMLESESIPSLAGVKPMGYRNRSSSMDKDEEGPGSYTLEALIRQLGQFHGVMGEHGLDPEIAGQVVRQLFYSINAVTLNNLLLRKDVCSWSTGMQLRYNISQMEEWLRGKNLHQSGAVVNMEPVIQAAQLLQVKKKTSQDAEAICSQCTALTMLQIVKILNLYTPLNEFEERVTVSFIRNIQNRLQERNDVPMLLVDTKHTFPVLFPYTPSALSLETLHIPANLSLHFLTRV</sequence>
<evidence type="ECO:0000256" key="1">
    <source>
        <dbReference type="ARBA" id="ARBA00008314"/>
    </source>
</evidence>
<dbReference type="InterPro" id="IPR027417">
    <property type="entry name" value="P-loop_NTPase"/>
</dbReference>
<dbReference type="Gene3D" id="1.20.58.530">
    <property type="match status" value="1"/>
</dbReference>
<dbReference type="SMART" id="SM00242">
    <property type="entry name" value="MYSc"/>
    <property type="match status" value="1"/>
</dbReference>
<evidence type="ECO:0000256" key="3">
    <source>
        <dbReference type="ARBA" id="ARBA00022741"/>
    </source>
</evidence>
<dbReference type="PROSITE" id="PS50096">
    <property type="entry name" value="IQ"/>
    <property type="match status" value="5"/>
</dbReference>
<keyword evidence="4 10" id="KW-0067">ATP-binding</keyword>
<dbReference type="FunFam" id="1.20.5.190:FF:000001">
    <property type="entry name" value="unconventional myosin-Va"/>
    <property type="match status" value="1"/>
</dbReference>
<evidence type="ECO:0000256" key="2">
    <source>
        <dbReference type="ARBA" id="ARBA00022737"/>
    </source>
</evidence>
<dbReference type="Pfam" id="PF01843">
    <property type="entry name" value="DIL"/>
    <property type="match status" value="1"/>
</dbReference>
<evidence type="ECO:0000256" key="5">
    <source>
        <dbReference type="ARBA" id="ARBA00022860"/>
    </source>
</evidence>
<keyword evidence="7 10" id="KW-0518">Myosin</keyword>
<dbReference type="PROSITE" id="PS51456">
    <property type="entry name" value="MYOSIN_MOTOR"/>
    <property type="match status" value="1"/>
</dbReference>
<dbReference type="Gene3D" id="3.30.70.1590">
    <property type="match status" value="1"/>
</dbReference>
<feature type="region of interest" description="Disordered" evidence="12">
    <location>
        <begin position="971"/>
        <end position="999"/>
    </location>
</feature>
<dbReference type="SUPFAM" id="SSF52540">
    <property type="entry name" value="P-loop containing nucleoside triphosphate hydrolases"/>
    <property type="match status" value="2"/>
</dbReference>
<dbReference type="CDD" id="cd15477">
    <property type="entry name" value="Myo5b_CBD"/>
    <property type="match status" value="1"/>
</dbReference>
<keyword evidence="3 10" id="KW-0547">Nucleotide-binding</keyword>
<dbReference type="Proteomes" id="UP000314982">
    <property type="component" value="Unassembled WGS sequence"/>
</dbReference>
<organism evidence="15 16">
    <name type="scientific">Hucho hucho</name>
    <name type="common">huchen</name>
    <dbReference type="NCBI Taxonomy" id="62062"/>
    <lineage>
        <taxon>Eukaryota</taxon>
        <taxon>Metazoa</taxon>
        <taxon>Chordata</taxon>
        <taxon>Craniata</taxon>
        <taxon>Vertebrata</taxon>
        <taxon>Euteleostomi</taxon>
        <taxon>Actinopterygii</taxon>
        <taxon>Neopterygii</taxon>
        <taxon>Teleostei</taxon>
        <taxon>Protacanthopterygii</taxon>
        <taxon>Salmoniformes</taxon>
        <taxon>Salmonidae</taxon>
        <taxon>Salmoninae</taxon>
        <taxon>Hucho</taxon>
    </lineage>
</organism>
<evidence type="ECO:0000256" key="12">
    <source>
        <dbReference type="SAM" id="MobiDB-lite"/>
    </source>
</evidence>
<keyword evidence="8 10" id="KW-0505">Motor protein</keyword>
<dbReference type="CDD" id="cd23767">
    <property type="entry name" value="IQCD"/>
    <property type="match status" value="1"/>
</dbReference>
<dbReference type="InterPro" id="IPR058662">
    <property type="entry name" value="Myo5a/b_dom"/>
</dbReference>
<dbReference type="Gene3D" id="1.20.120.720">
    <property type="entry name" value="Myosin VI head, motor domain, U50 subdomain"/>
    <property type="match status" value="1"/>
</dbReference>
<feature type="domain" description="Dilute" evidence="13">
    <location>
        <begin position="1237"/>
        <end position="1517"/>
    </location>
</feature>
<dbReference type="InterPro" id="IPR036961">
    <property type="entry name" value="Kinesin_motor_dom_sf"/>
</dbReference>
<evidence type="ECO:0000259" key="14">
    <source>
        <dbReference type="PROSITE" id="PS51456"/>
    </source>
</evidence>
<dbReference type="Gene3D" id="1.20.5.190">
    <property type="match status" value="3"/>
</dbReference>
<dbReference type="CDD" id="cd01380">
    <property type="entry name" value="MYSc_Myo5"/>
    <property type="match status" value="1"/>
</dbReference>
<keyword evidence="5" id="KW-0112">Calmodulin-binding</keyword>
<dbReference type="InterPro" id="IPR037990">
    <property type="entry name" value="Myo5b_CBD"/>
</dbReference>
<evidence type="ECO:0000313" key="16">
    <source>
        <dbReference type="Proteomes" id="UP000314982"/>
    </source>
</evidence>
<dbReference type="Pfam" id="PF25966">
    <property type="entry name" value="Myo5a"/>
    <property type="match status" value="1"/>
</dbReference>
<evidence type="ECO:0000256" key="4">
    <source>
        <dbReference type="ARBA" id="ARBA00022840"/>
    </source>
</evidence>
<evidence type="ECO:0000256" key="7">
    <source>
        <dbReference type="ARBA" id="ARBA00023123"/>
    </source>
</evidence>
<protein>
    <submittedName>
        <fullName evidence="15">Myosin VB</fullName>
    </submittedName>
</protein>
<evidence type="ECO:0000256" key="9">
    <source>
        <dbReference type="ARBA" id="ARBA00023203"/>
    </source>
</evidence>
<evidence type="ECO:0000256" key="8">
    <source>
        <dbReference type="ARBA" id="ARBA00023175"/>
    </source>
</evidence>
<dbReference type="FunFam" id="3.30.70.1590:FF:000003">
    <property type="entry name" value="Myosin-Va isoform 1"/>
    <property type="match status" value="1"/>
</dbReference>
<dbReference type="Pfam" id="PF00063">
    <property type="entry name" value="Myosin_head"/>
    <property type="match status" value="2"/>
</dbReference>
<dbReference type="PRINTS" id="PR00193">
    <property type="entry name" value="MYOSINHEAVY"/>
</dbReference>
<dbReference type="GO" id="GO:0016459">
    <property type="term" value="C:myosin complex"/>
    <property type="evidence" value="ECO:0007669"/>
    <property type="project" value="UniProtKB-KW"/>
</dbReference>
<dbReference type="GO" id="GO:0005524">
    <property type="term" value="F:ATP binding"/>
    <property type="evidence" value="ECO:0007669"/>
    <property type="project" value="UniProtKB-UniRule"/>
</dbReference>
<keyword evidence="2" id="KW-0677">Repeat</keyword>
<feature type="domain" description="Myosin motor" evidence="14">
    <location>
        <begin position="55"/>
        <end position="713"/>
    </location>
</feature>
<evidence type="ECO:0000256" key="10">
    <source>
        <dbReference type="PROSITE-ProRule" id="PRU00782"/>
    </source>
</evidence>
<dbReference type="GO" id="GO:0007015">
    <property type="term" value="P:actin filament organization"/>
    <property type="evidence" value="ECO:0007669"/>
    <property type="project" value="TreeGrafter"/>
</dbReference>
<proteinExistence type="inferred from homology"/>
<dbReference type="GO" id="GO:0005737">
    <property type="term" value="C:cytoplasm"/>
    <property type="evidence" value="ECO:0007669"/>
    <property type="project" value="TreeGrafter"/>
</dbReference>
<evidence type="ECO:0000256" key="11">
    <source>
        <dbReference type="SAM" id="Coils"/>
    </source>
</evidence>
<name>A0A4W5PSH3_9TELE</name>
<reference evidence="16" key="1">
    <citation type="submission" date="2018-06" db="EMBL/GenBank/DDBJ databases">
        <title>Genome assembly of Danube salmon.</title>
        <authorList>
            <person name="Macqueen D.J."/>
            <person name="Gundappa M.K."/>
        </authorList>
    </citation>
    <scope>NUCLEOTIDE SEQUENCE [LARGE SCALE GENOMIC DNA]</scope>
</reference>
<evidence type="ECO:0000313" key="15">
    <source>
        <dbReference type="Ensembl" id="ENSHHUP00000066532.1"/>
    </source>
</evidence>
<dbReference type="InterPro" id="IPR036103">
    <property type="entry name" value="MYSc_Myo5"/>
</dbReference>
<dbReference type="GeneTree" id="ENSGT00940000155402"/>
<dbReference type="GO" id="GO:0016020">
    <property type="term" value="C:membrane"/>
    <property type="evidence" value="ECO:0007669"/>
    <property type="project" value="TreeGrafter"/>
</dbReference>
<comment type="caution">
    <text evidence="10">Lacks conserved residue(s) required for the propagation of feature annotation.</text>
</comment>
<feature type="coiled-coil region" evidence="11">
    <location>
        <begin position="848"/>
        <end position="885"/>
    </location>
</feature>
<dbReference type="InterPro" id="IPR000048">
    <property type="entry name" value="IQ_motif_EF-hand-BS"/>
</dbReference>
<dbReference type="Pfam" id="PF00612">
    <property type="entry name" value="IQ"/>
    <property type="match status" value="6"/>
</dbReference>
<dbReference type="InterPro" id="IPR002710">
    <property type="entry name" value="Dilute_dom"/>
</dbReference>
<comment type="similarity">
    <text evidence="1 10">Belongs to the TRAFAC class myosin-kinesin ATPase superfamily. Myosin family.</text>
</comment>
<keyword evidence="9 10" id="KW-0009">Actin-binding</keyword>
<dbReference type="SMART" id="SM01132">
    <property type="entry name" value="DIL"/>
    <property type="match status" value="1"/>
</dbReference>
<dbReference type="Ensembl" id="ENSHHUT00000068776.1">
    <property type="protein sequence ID" value="ENSHHUP00000066532.1"/>
    <property type="gene ID" value="ENSHHUG00000037123.1"/>
</dbReference>
<dbReference type="PANTHER" id="PTHR13140:SF356">
    <property type="entry name" value="UNCONVENTIONAL MYOSIN-VB"/>
    <property type="match status" value="1"/>
</dbReference>
<dbReference type="Gene3D" id="3.40.850.10">
    <property type="entry name" value="Kinesin motor domain"/>
    <property type="match status" value="2"/>
</dbReference>
<dbReference type="SMART" id="SM00015">
    <property type="entry name" value="IQ"/>
    <property type="match status" value="6"/>
</dbReference>
<dbReference type="InterPro" id="IPR001609">
    <property type="entry name" value="Myosin_head_motor_dom-like"/>
</dbReference>
<dbReference type="PROSITE" id="PS51126">
    <property type="entry name" value="DILUTE"/>
    <property type="match status" value="1"/>
</dbReference>
<keyword evidence="6 11" id="KW-0175">Coiled coil</keyword>
<reference evidence="15" key="3">
    <citation type="submission" date="2025-09" db="UniProtKB">
        <authorList>
            <consortium name="Ensembl"/>
        </authorList>
    </citation>
    <scope>IDENTIFICATION</scope>
</reference>
<evidence type="ECO:0000256" key="6">
    <source>
        <dbReference type="ARBA" id="ARBA00023054"/>
    </source>
</evidence>